<dbReference type="AlphaFoldDB" id="A0AAE0JVN8"/>
<reference evidence="2" key="1">
    <citation type="journal article" date="2023" name="Mol. Phylogenet. Evol.">
        <title>Genome-scale phylogeny and comparative genomics of the fungal order Sordariales.</title>
        <authorList>
            <person name="Hensen N."/>
            <person name="Bonometti L."/>
            <person name="Westerberg I."/>
            <person name="Brannstrom I.O."/>
            <person name="Guillou S."/>
            <person name="Cros-Aarteil S."/>
            <person name="Calhoun S."/>
            <person name="Haridas S."/>
            <person name="Kuo A."/>
            <person name="Mondo S."/>
            <person name="Pangilinan J."/>
            <person name="Riley R."/>
            <person name="LaButti K."/>
            <person name="Andreopoulos B."/>
            <person name="Lipzen A."/>
            <person name="Chen C."/>
            <person name="Yan M."/>
            <person name="Daum C."/>
            <person name="Ng V."/>
            <person name="Clum A."/>
            <person name="Steindorff A."/>
            <person name="Ohm R.A."/>
            <person name="Martin F."/>
            <person name="Silar P."/>
            <person name="Natvig D.O."/>
            <person name="Lalanne C."/>
            <person name="Gautier V."/>
            <person name="Ament-Velasquez S.L."/>
            <person name="Kruys A."/>
            <person name="Hutchinson M.I."/>
            <person name="Powell A.J."/>
            <person name="Barry K."/>
            <person name="Miller A.N."/>
            <person name="Grigoriev I.V."/>
            <person name="Debuchy R."/>
            <person name="Gladieux P."/>
            <person name="Hiltunen Thoren M."/>
            <person name="Johannesson H."/>
        </authorList>
    </citation>
    <scope>NUCLEOTIDE SEQUENCE</scope>
    <source>
        <strain evidence="2">CBS 958.72</strain>
    </source>
</reference>
<gene>
    <name evidence="2" type="ORF">B0T24DRAFT_639387</name>
</gene>
<evidence type="ECO:0000313" key="2">
    <source>
        <dbReference type="EMBL" id="KAK3365179.1"/>
    </source>
</evidence>
<sequence length="291" mass="32846">MATPSKPTEAKEGNERPSDKTASQKPAKEKKSPYRDILQRGIPDVSTICISPLADVYLAMGLTEGLLEIQRCFREYLKGFMNSLPSFLTPEDPVCEPREGFCCRPAKDWLLSANKRGTCKHVVMQKHHRELQDSIDDLCDVFRKARHFRPMGSHDIMTDVTFGIIANVRARLQRDVEIRSYIDAAAWLMETANVVFNETWMREDAERARRAAAANGNEMRAKLAKDAAEIRALTQRVRQELAIHMKEGVAKTVKAEKEAKQAERAERAEARKAKETRSSEGAMPSEEAKEG</sequence>
<name>A0AAE0JVN8_9PEZI</name>
<feature type="region of interest" description="Disordered" evidence="1">
    <location>
        <begin position="1"/>
        <end position="36"/>
    </location>
</feature>
<feature type="compositionally biased region" description="Basic and acidic residues" evidence="1">
    <location>
        <begin position="248"/>
        <end position="278"/>
    </location>
</feature>
<accession>A0AAE0JVN8</accession>
<protein>
    <submittedName>
        <fullName evidence="2">Uncharacterized protein</fullName>
    </submittedName>
</protein>
<comment type="caution">
    <text evidence="2">The sequence shown here is derived from an EMBL/GenBank/DDBJ whole genome shotgun (WGS) entry which is preliminary data.</text>
</comment>
<organism evidence="2 3">
    <name type="scientific">Lasiosphaeria ovina</name>
    <dbReference type="NCBI Taxonomy" id="92902"/>
    <lineage>
        <taxon>Eukaryota</taxon>
        <taxon>Fungi</taxon>
        <taxon>Dikarya</taxon>
        <taxon>Ascomycota</taxon>
        <taxon>Pezizomycotina</taxon>
        <taxon>Sordariomycetes</taxon>
        <taxon>Sordariomycetidae</taxon>
        <taxon>Sordariales</taxon>
        <taxon>Lasiosphaeriaceae</taxon>
        <taxon>Lasiosphaeria</taxon>
    </lineage>
</organism>
<evidence type="ECO:0000256" key="1">
    <source>
        <dbReference type="SAM" id="MobiDB-lite"/>
    </source>
</evidence>
<feature type="compositionally biased region" description="Basic and acidic residues" evidence="1">
    <location>
        <begin position="8"/>
        <end position="19"/>
    </location>
</feature>
<keyword evidence="3" id="KW-1185">Reference proteome</keyword>
<feature type="region of interest" description="Disordered" evidence="1">
    <location>
        <begin position="248"/>
        <end position="291"/>
    </location>
</feature>
<reference evidence="2" key="2">
    <citation type="submission" date="2023-06" db="EMBL/GenBank/DDBJ databases">
        <authorList>
            <consortium name="Lawrence Berkeley National Laboratory"/>
            <person name="Haridas S."/>
            <person name="Hensen N."/>
            <person name="Bonometti L."/>
            <person name="Westerberg I."/>
            <person name="Brannstrom I.O."/>
            <person name="Guillou S."/>
            <person name="Cros-Aarteil S."/>
            <person name="Calhoun S."/>
            <person name="Kuo A."/>
            <person name="Mondo S."/>
            <person name="Pangilinan J."/>
            <person name="Riley R."/>
            <person name="Labutti K."/>
            <person name="Andreopoulos B."/>
            <person name="Lipzen A."/>
            <person name="Chen C."/>
            <person name="Yanf M."/>
            <person name="Daum C."/>
            <person name="Ng V."/>
            <person name="Clum A."/>
            <person name="Steindorff A."/>
            <person name="Ohm R."/>
            <person name="Martin F."/>
            <person name="Silar P."/>
            <person name="Natvig D."/>
            <person name="Lalanne C."/>
            <person name="Gautier V."/>
            <person name="Ament-Velasquez S.L."/>
            <person name="Kruys A."/>
            <person name="Hutchinson M.I."/>
            <person name="Powell A.J."/>
            <person name="Barry K."/>
            <person name="Miller A.N."/>
            <person name="Grigoriev I.V."/>
            <person name="Debuchy R."/>
            <person name="Gladieux P."/>
            <person name="Thoren M.H."/>
            <person name="Johannesson H."/>
        </authorList>
    </citation>
    <scope>NUCLEOTIDE SEQUENCE</scope>
    <source>
        <strain evidence="2">CBS 958.72</strain>
    </source>
</reference>
<evidence type="ECO:0000313" key="3">
    <source>
        <dbReference type="Proteomes" id="UP001287356"/>
    </source>
</evidence>
<proteinExistence type="predicted"/>
<feature type="compositionally biased region" description="Basic and acidic residues" evidence="1">
    <location>
        <begin position="26"/>
        <end position="36"/>
    </location>
</feature>
<dbReference type="EMBL" id="JAULSN010000009">
    <property type="protein sequence ID" value="KAK3365179.1"/>
    <property type="molecule type" value="Genomic_DNA"/>
</dbReference>
<dbReference type="Proteomes" id="UP001287356">
    <property type="component" value="Unassembled WGS sequence"/>
</dbReference>